<keyword evidence="3" id="KW-1185">Reference proteome</keyword>
<evidence type="ECO:0000313" key="3">
    <source>
        <dbReference type="Proteomes" id="UP000886595"/>
    </source>
</evidence>
<evidence type="ECO:0000259" key="1">
    <source>
        <dbReference type="Pfam" id="PF13966"/>
    </source>
</evidence>
<proteinExistence type="predicted"/>
<dbReference type="InterPro" id="IPR026960">
    <property type="entry name" value="RVT-Znf"/>
</dbReference>
<reference evidence="2 3" key="1">
    <citation type="submission" date="2020-02" db="EMBL/GenBank/DDBJ databases">
        <authorList>
            <person name="Ma Q."/>
            <person name="Huang Y."/>
            <person name="Song X."/>
            <person name="Pei D."/>
        </authorList>
    </citation>
    <scope>NUCLEOTIDE SEQUENCE [LARGE SCALE GENOMIC DNA]</scope>
    <source>
        <strain evidence="2">Sxm20200214</strain>
        <tissue evidence="2">Leaf</tissue>
    </source>
</reference>
<comment type="caution">
    <text evidence="2">The sequence shown here is derived from an EMBL/GenBank/DDBJ whole genome shotgun (WGS) entry which is preliminary data.</text>
</comment>
<sequence length="159" mass="18087">MILKIKTSAAPSSDSLFWLPEKSGNYSVKSGYGIGITERRTRETEDDPVNWLKHIWNLKTAPKLKDFLWRMVRKAIPVSANLERRGVASFKCKSCDGVEDDLHVFLNCPLAVEKSLLSRETETKKCSKYLLPSSYVSGECNSALKQQCHIFEFYSKYVG</sequence>
<organism evidence="2 3">
    <name type="scientific">Brassica carinata</name>
    <name type="common">Ethiopian mustard</name>
    <name type="synonym">Abyssinian cabbage</name>
    <dbReference type="NCBI Taxonomy" id="52824"/>
    <lineage>
        <taxon>Eukaryota</taxon>
        <taxon>Viridiplantae</taxon>
        <taxon>Streptophyta</taxon>
        <taxon>Embryophyta</taxon>
        <taxon>Tracheophyta</taxon>
        <taxon>Spermatophyta</taxon>
        <taxon>Magnoliopsida</taxon>
        <taxon>eudicotyledons</taxon>
        <taxon>Gunneridae</taxon>
        <taxon>Pentapetalae</taxon>
        <taxon>rosids</taxon>
        <taxon>malvids</taxon>
        <taxon>Brassicales</taxon>
        <taxon>Brassicaceae</taxon>
        <taxon>Brassiceae</taxon>
        <taxon>Brassica</taxon>
    </lineage>
</organism>
<dbReference type="EMBL" id="JAAMPC010000013">
    <property type="protein sequence ID" value="KAG2273233.1"/>
    <property type="molecule type" value="Genomic_DNA"/>
</dbReference>
<dbReference type="Pfam" id="PF13966">
    <property type="entry name" value="zf-RVT"/>
    <property type="match status" value="1"/>
</dbReference>
<gene>
    <name evidence="2" type="ORF">Bca52824_067788</name>
</gene>
<name>A0A8X7QN50_BRACI</name>
<evidence type="ECO:0000313" key="2">
    <source>
        <dbReference type="EMBL" id="KAG2273233.1"/>
    </source>
</evidence>
<dbReference type="Proteomes" id="UP000886595">
    <property type="component" value="Unassembled WGS sequence"/>
</dbReference>
<feature type="domain" description="Reverse transcriptase zinc-binding" evidence="1">
    <location>
        <begin position="26"/>
        <end position="112"/>
    </location>
</feature>
<dbReference type="AlphaFoldDB" id="A0A8X7QN50"/>
<protein>
    <recommendedName>
        <fullName evidence="1">Reverse transcriptase zinc-binding domain-containing protein</fullName>
    </recommendedName>
</protein>
<accession>A0A8X7QN50</accession>
<dbReference type="OrthoDB" id="1113207at2759"/>